<keyword evidence="7" id="KW-0472">Membrane</keyword>
<evidence type="ECO:0000256" key="2">
    <source>
        <dbReference type="ARBA" id="ARBA00022448"/>
    </source>
</evidence>
<dbReference type="PRINTS" id="PR01506">
    <property type="entry name" value="TATBPROTEIN"/>
</dbReference>
<evidence type="ECO:0000256" key="1">
    <source>
        <dbReference type="ARBA" id="ARBA00004167"/>
    </source>
</evidence>
<protein>
    <submittedName>
        <fullName evidence="9">Preprotein translocase</fullName>
    </submittedName>
</protein>
<dbReference type="KEGG" id="sbro:GQF42_00145"/>
<evidence type="ECO:0000256" key="3">
    <source>
        <dbReference type="ARBA" id="ARBA00022692"/>
    </source>
</evidence>
<accession>A0A6I6MWL9</accession>
<evidence type="ECO:0000256" key="4">
    <source>
        <dbReference type="ARBA" id="ARBA00022927"/>
    </source>
</evidence>
<evidence type="ECO:0000256" key="5">
    <source>
        <dbReference type="ARBA" id="ARBA00022989"/>
    </source>
</evidence>
<dbReference type="InterPro" id="IPR003369">
    <property type="entry name" value="TatA/B/E"/>
</dbReference>
<comment type="subcellular location">
    <subcellularLocation>
        <location evidence="1">Membrane</location>
        <topology evidence="1">Single-pass membrane protein</topology>
    </subcellularLocation>
</comment>
<keyword evidence="6" id="KW-0811">Translocation</keyword>
<name>A0A6I6MWL9_9ACTN</name>
<evidence type="ECO:0000313" key="9">
    <source>
        <dbReference type="EMBL" id="QHA02000.1"/>
    </source>
</evidence>
<reference evidence="9 10" key="1">
    <citation type="submission" date="2019-12" db="EMBL/GenBank/DDBJ databases">
        <title>Streptomyces sp. strain T44 isolated from rhizosphere soil of Broussonetia papyrifera.</title>
        <authorList>
            <person name="Mo P."/>
        </authorList>
    </citation>
    <scope>NUCLEOTIDE SEQUENCE [LARGE SCALE GENOMIC DNA]</scope>
    <source>
        <strain evidence="9 10">T44</strain>
    </source>
</reference>
<feature type="region of interest" description="Disordered" evidence="8">
    <location>
        <begin position="104"/>
        <end position="143"/>
    </location>
</feature>
<sequence length="143" mass="15645">MFPDVSPMDLLTLAILVVLLFGPDKLPEVIQSMVGFLRKVREFSDSAKEEIRSELGPELKDFEFEDLRPKMFIRKHVLDGDNLGIDEIRAALDPSAELSDLAEAVRDAGNAGRSEPPARSGVSPSEETPSDPVSHPAFDPDAT</sequence>
<dbReference type="Gene3D" id="1.20.5.3310">
    <property type="match status" value="1"/>
</dbReference>
<keyword evidence="10" id="KW-1185">Reference proteome</keyword>
<dbReference type="GO" id="GO:0016020">
    <property type="term" value="C:membrane"/>
    <property type="evidence" value="ECO:0007669"/>
    <property type="project" value="UniProtKB-ARBA"/>
</dbReference>
<dbReference type="Proteomes" id="UP000436138">
    <property type="component" value="Chromosome"/>
</dbReference>
<dbReference type="EMBL" id="CP047020">
    <property type="protein sequence ID" value="QHA02000.1"/>
    <property type="molecule type" value="Genomic_DNA"/>
</dbReference>
<evidence type="ECO:0000256" key="7">
    <source>
        <dbReference type="ARBA" id="ARBA00023136"/>
    </source>
</evidence>
<keyword evidence="4" id="KW-0653">Protein transport</keyword>
<dbReference type="GO" id="GO:0015031">
    <property type="term" value="P:protein transport"/>
    <property type="evidence" value="ECO:0007669"/>
    <property type="project" value="UniProtKB-KW"/>
</dbReference>
<evidence type="ECO:0000256" key="8">
    <source>
        <dbReference type="SAM" id="MobiDB-lite"/>
    </source>
</evidence>
<keyword evidence="5" id="KW-1133">Transmembrane helix</keyword>
<organism evidence="9 10">
    <name type="scientific">Streptomyces broussonetiae</name>
    <dbReference type="NCBI Taxonomy" id="2686304"/>
    <lineage>
        <taxon>Bacteria</taxon>
        <taxon>Bacillati</taxon>
        <taxon>Actinomycetota</taxon>
        <taxon>Actinomycetes</taxon>
        <taxon>Kitasatosporales</taxon>
        <taxon>Streptomycetaceae</taxon>
        <taxon>Streptomyces</taxon>
    </lineage>
</organism>
<dbReference type="AlphaFoldDB" id="A0A6I6MWL9"/>
<gene>
    <name evidence="9" type="ORF">GQF42_00145</name>
</gene>
<dbReference type="Pfam" id="PF02416">
    <property type="entry name" value="TatA_B_E"/>
    <property type="match status" value="1"/>
</dbReference>
<keyword evidence="2" id="KW-0813">Transport</keyword>
<keyword evidence="3" id="KW-0812">Transmembrane</keyword>
<proteinExistence type="predicted"/>
<evidence type="ECO:0000256" key="6">
    <source>
        <dbReference type="ARBA" id="ARBA00023010"/>
    </source>
</evidence>
<evidence type="ECO:0000313" key="10">
    <source>
        <dbReference type="Proteomes" id="UP000436138"/>
    </source>
</evidence>